<sequence>MNIEQVRGMLLWGAIINSAFLALWGLLYLFARDLMHRLARCWRLSPELFDACQFGGILLYKMGTWMFFIVPCIALYILGR</sequence>
<keyword evidence="1" id="KW-0812">Transmembrane</keyword>
<dbReference type="Proteomes" id="UP000324233">
    <property type="component" value="Plasmid pOJF2_1"/>
</dbReference>
<evidence type="ECO:0000313" key="4">
    <source>
        <dbReference type="Proteomes" id="UP000324233"/>
    </source>
</evidence>
<dbReference type="InterPro" id="IPR049220">
    <property type="entry name" value="DUF6868"/>
</dbReference>
<feature type="transmembrane region" description="Helical" evidence="1">
    <location>
        <begin position="9"/>
        <end position="30"/>
    </location>
</feature>
<name>A0A5B9WFL2_9BACT</name>
<feature type="domain" description="DUF6868" evidence="2">
    <location>
        <begin position="1"/>
        <end position="78"/>
    </location>
</feature>
<gene>
    <name evidence="3" type="ORF">OJF2_78780</name>
</gene>
<evidence type="ECO:0000256" key="1">
    <source>
        <dbReference type="SAM" id="Phobius"/>
    </source>
</evidence>
<feature type="transmembrane region" description="Helical" evidence="1">
    <location>
        <begin position="57"/>
        <end position="78"/>
    </location>
</feature>
<dbReference type="RefSeq" id="WP_168222338.1">
    <property type="nucleotide sequence ID" value="NZ_CP042998.1"/>
</dbReference>
<dbReference type="Pfam" id="PF21742">
    <property type="entry name" value="DUF6868"/>
    <property type="match status" value="1"/>
</dbReference>
<dbReference type="EMBL" id="CP042998">
    <property type="protein sequence ID" value="QEH39263.1"/>
    <property type="molecule type" value="Genomic_DNA"/>
</dbReference>
<geneLocation type="plasmid" evidence="4">
    <name>pojf2_1</name>
</geneLocation>
<dbReference type="AlphaFoldDB" id="A0A5B9WFL2"/>
<evidence type="ECO:0000259" key="2">
    <source>
        <dbReference type="Pfam" id="PF21742"/>
    </source>
</evidence>
<keyword evidence="1" id="KW-0472">Membrane</keyword>
<keyword evidence="3" id="KW-0614">Plasmid</keyword>
<proteinExistence type="predicted"/>
<organism evidence="3 4">
    <name type="scientific">Aquisphaera giovannonii</name>
    <dbReference type="NCBI Taxonomy" id="406548"/>
    <lineage>
        <taxon>Bacteria</taxon>
        <taxon>Pseudomonadati</taxon>
        <taxon>Planctomycetota</taxon>
        <taxon>Planctomycetia</taxon>
        <taxon>Isosphaerales</taxon>
        <taxon>Isosphaeraceae</taxon>
        <taxon>Aquisphaera</taxon>
    </lineage>
</organism>
<evidence type="ECO:0000313" key="3">
    <source>
        <dbReference type="EMBL" id="QEH39263.1"/>
    </source>
</evidence>
<accession>A0A5B9WFL2</accession>
<keyword evidence="4" id="KW-1185">Reference proteome</keyword>
<keyword evidence="1" id="KW-1133">Transmembrane helix</keyword>
<reference evidence="3 4" key="1">
    <citation type="submission" date="2019-08" db="EMBL/GenBank/DDBJ databases">
        <title>Deep-cultivation of Planctomycetes and their phenomic and genomic characterization uncovers novel biology.</title>
        <authorList>
            <person name="Wiegand S."/>
            <person name="Jogler M."/>
            <person name="Boedeker C."/>
            <person name="Pinto D."/>
            <person name="Vollmers J."/>
            <person name="Rivas-Marin E."/>
            <person name="Kohn T."/>
            <person name="Peeters S.H."/>
            <person name="Heuer A."/>
            <person name="Rast P."/>
            <person name="Oberbeckmann S."/>
            <person name="Bunk B."/>
            <person name="Jeske O."/>
            <person name="Meyerdierks A."/>
            <person name="Storesund J.E."/>
            <person name="Kallscheuer N."/>
            <person name="Luecker S."/>
            <person name="Lage O.M."/>
            <person name="Pohl T."/>
            <person name="Merkel B.J."/>
            <person name="Hornburger P."/>
            <person name="Mueller R.-W."/>
            <person name="Bruemmer F."/>
            <person name="Labrenz M."/>
            <person name="Spormann A.M."/>
            <person name="Op den Camp H."/>
            <person name="Overmann J."/>
            <person name="Amann R."/>
            <person name="Jetten M.S.M."/>
            <person name="Mascher T."/>
            <person name="Medema M.H."/>
            <person name="Devos D.P."/>
            <person name="Kaster A.-K."/>
            <person name="Ovreas L."/>
            <person name="Rohde M."/>
            <person name="Galperin M.Y."/>
            <person name="Jogler C."/>
        </authorList>
    </citation>
    <scope>NUCLEOTIDE SEQUENCE [LARGE SCALE GENOMIC DNA]</scope>
    <source>
        <strain evidence="3 4">OJF2</strain>
        <plasmid evidence="4">pojf2_1</plasmid>
    </source>
</reference>
<dbReference type="KEGG" id="agv:OJF2_78780"/>
<protein>
    <recommendedName>
        <fullName evidence="2">DUF6868 domain-containing protein</fullName>
    </recommendedName>
</protein>